<dbReference type="GO" id="GO:0004731">
    <property type="term" value="F:purine-nucleoside phosphorylase activity"/>
    <property type="evidence" value="ECO:0007669"/>
    <property type="project" value="InterPro"/>
</dbReference>
<sequence>MTAHISAQPGDIAETVLMPGDPLRAKWIAETYLTDPVCYSSVRNMYGFTGDYRGHRISVQGSGMGMPSASIYTHELLAEYGVKTVVRVGSAGAITERLALRDVVAGIGAASDSNMNRIRFDGIVDYAPVADFGLLRDAVDVAAEQGVTAHVGQLLSSDVFYTDRPDMYQRLAGYGVLAVEMEAAAMYTLAAKFGARALALVTISDHLVHETHLSSEERQSSFAEMVEIALAAVTR</sequence>
<dbReference type="CDD" id="cd09006">
    <property type="entry name" value="PNP_EcPNPI-like"/>
    <property type="match status" value="1"/>
</dbReference>
<evidence type="ECO:0000256" key="4">
    <source>
        <dbReference type="ARBA" id="ARBA00022676"/>
    </source>
</evidence>
<dbReference type="GO" id="GO:0004850">
    <property type="term" value="F:uridine phosphorylase activity"/>
    <property type="evidence" value="ECO:0007669"/>
    <property type="project" value="UniProtKB-EC"/>
</dbReference>
<evidence type="ECO:0000259" key="7">
    <source>
        <dbReference type="Pfam" id="PF01048"/>
    </source>
</evidence>
<evidence type="ECO:0000313" key="9">
    <source>
        <dbReference type="Proteomes" id="UP000321617"/>
    </source>
</evidence>
<dbReference type="EC" id="2.4.2.3" evidence="2"/>
<dbReference type="InterPro" id="IPR004402">
    <property type="entry name" value="DeoD-type"/>
</dbReference>
<evidence type="ECO:0000256" key="2">
    <source>
        <dbReference type="ARBA" id="ARBA00011888"/>
    </source>
</evidence>
<keyword evidence="4" id="KW-0328">Glycosyltransferase</keyword>
<dbReference type="NCBIfam" id="TIGR00107">
    <property type="entry name" value="deoD"/>
    <property type="match status" value="1"/>
</dbReference>
<dbReference type="InterPro" id="IPR018016">
    <property type="entry name" value="Nucleoside_phosphorylase_CS"/>
</dbReference>
<dbReference type="SUPFAM" id="SSF53167">
    <property type="entry name" value="Purine and uridine phosphorylases"/>
    <property type="match status" value="1"/>
</dbReference>
<dbReference type="PROSITE" id="PS01232">
    <property type="entry name" value="PNP_UDP_1"/>
    <property type="match status" value="1"/>
</dbReference>
<dbReference type="OrthoDB" id="9782889at2"/>
<feature type="domain" description="Nucleoside phosphorylase" evidence="7">
    <location>
        <begin position="16"/>
        <end position="231"/>
    </location>
</feature>
<dbReference type="InterPro" id="IPR000845">
    <property type="entry name" value="Nucleoside_phosphorylase_d"/>
</dbReference>
<evidence type="ECO:0000256" key="3">
    <source>
        <dbReference type="ARBA" id="ARBA00021980"/>
    </source>
</evidence>
<dbReference type="AlphaFoldDB" id="A0A562V2A6"/>
<name>A0A562V2A6_9ACTN</name>
<evidence type="ECO:0000256" key="5">
    <source>
        <dbReference type="ARBA" id="ARBA00022679"/>
    </source>
</evidence>
<dbReference type="GO" id="GO:0006152">
    <property type="term" value="P:purine nucleoside catabolic process"/>
    <property type="evidence" value="ECO:0007669"/>
    <property type="project" value="TreeGrafter"/>
</dbReference>
<accession>A0A562V2A6</accession>
<dbReference type="Pfam" id="PF01048">
    <property type="entry name" value="PNP_UDP_1"/>
    <property type="match status" value="1"/>
</dbReference>
<dbReference type="PANTHER" id="PTHR43691:SF11">
    <property type="entry name" value="FI09636P-RELATED"/>
    <property type="match status" value="1"/>
</dbReference>
<protein>
    <recommendedName>
        <fullName evidence="3">Uridine phosphorylase</fullName>
        <ecNumber evidence="2">2.4.2.3</ecNumber>
    </recommendedName>
</protein>
<dbReference type="EMBL" id="VLLL01000006">
    <property type="protein sequence ID" value="TWJ12008.1"/>
    <property type="molecule type" value="Genomic_DNA"/>
</dbReference>
<keyword evidence="9" id="KW-1185">Reference proteome</keyword>
<evidence type="ECO:0000256" key="1">
    <source>
        <dbReference type="ARBA" id="ARBA00010456"/>
    </source>
</evidence>
<dbReference type="HAMAP" id="MF_01627">
    <property type="entry name" value="Pur_nucleosid_phosp"/>
    <property type="match status" value="1"/>
</dbReference>
<dbReference type="RefSeq" id="WP_147138787.1">
    <property type="nucleotide sequence ID" value="NZ_BAABIJ010000002.1"/>
</dbReference>
<dbReference type="GO" id="GO:0005829">
    <property type="term" value="C:cytosol"/>
    <property type="evidence" value="ECO:0007669"/>
    <property type="project" value="TreeGrafter"/>
</dbReference>
<dbReference type="NCBIfam" id="NF004489">
    <property type="entry name" value="PRK05819.1"/>
    <property type="match status" value="1"/>
</dbReference>
<gene>
    <name evidence="8" type="ORF">LX16_2753</name>
</gene>
<dbReference type="Gene3D" id="3.40.50.1580">
    <property type="entry name" value="Nucleoside phosphorylase domain"/>
    <property type="match status" value="1"/>
</dbReference>
<proteinExistence type="inferred from homology"/>
<dbReference type="Proteomes" id="UP000321617">
    <property type="component" value="Unassembled WGS sequence"/>
</dbReference>
<comment type="caution">
    <text evidence="8">The sequence shown here is derived from an EMBL/GenBank/DDBJ whole genome shotgun (WGS) entry which is preliminary data.</text>
</comment>
<evidence type="ECO:0000313" key="8">
    <source>
        <dbReference type="EMBL" id="TWJ12008.1"/>
    </source>
</evidence>
<dbReference type="InterPro" id="IPR035994">
    <property type="entry name" value="Nucleoside_phosphorylase_sf"/>
</dbReference>
<evidence type="ECO:0000256" key="6">
    <source>
        <dbReference type="ARBA" id="ARBA00048447"/>
    </source>
</evidence>
<dbReference type="PANTHER" id="PTHR43691">
    <property type="entry name" value="URIDINE PHOSPHORYLASE"/>
    <property type="match status" value="1"/>
</dbReference>
<keyword evidence="5" id="KW-0808">Transferase</keyword>
<organism evidence="8 9">
    <name type="scientific">Stackebrandtia albiflava</name>
    <dbReference type="NCBI Taxonomy" id="406432"/>
    <lineage>
        <taxon>Bacteria</taxon>
        <taxon>Bacillati</taxon>
        <taxon>Actinomycetota</taxon>
        <taxon>Actinomycetes</taxon>
        <taxon>Glycomycetales</taxon>
        <taxon>Glycomycetaceae</taxon>
        <taxon>Stackebrandtia</taxon>
    </lineage>
</organism>
<comment type="similarity">
    <text evidence="1">Belongs to the PNP/UDP phosphorylase family.</text>
</comment>
<reference evidence="8 9" key="1">
    <citation type="journal article" date="2013" name="Stand. Genomic Sci.">
        <title>Genomic Encyclopedia of Type Strains, Phase I: The one thousand microbial genomes (KMG-I) project.</title>
        <authorList>
            <person name="Kyrpides N.C."/>
            <person name="Woyke T."/>
            <person name="Eisen J.A."/>
            <person name="Garrity G."/>
            <person name="Lilburn T.G."/>
            <person name="Beck B.J."/>
            <person name="Whitman W.B."/>
            <person name="Hugenholtz P."/>
            <person name="Klenk H.P."/>
        </authorList>
    </citation>
    <scope>NUCLEOTIDE SEQUENCE [LARGE SCALE GENOMIC DNA]</scope>
    <source>
        <strain evidence="8 9">DSM 45044</strain>
    </source>
</reference>
<comment type="catalytic activity">
    <reaction evidence="6">
        <text>uridine + phosphate = alpha-D-ribose 1-phosphate + uracil</text>
        <dbReference type="Rhea" id="RHEA:24388"/>
        <dbReference type="ChEBI" id="CHEBI:16704"/>
        <dbReference type="ChEBI" id="CHEBI:17568"/>
        <dbReference type="ChEBI" id="CHEBI:43474"/>
        <dbReference type="ChEBI" id="CHEBI:57720"/>
        <dbReference type="EC" id="2.4.2.3"/>
    </reaction>
</comment>